<reference evidence="1 2" key="1">
    <citation type="journal article" date="2023" name="Genome Announc.">
        <title>Pan-Genome Analyses of the Genus Cohnella and Proposal of the Novel Species Cohnella silvisoli sp. nov., Isolated from Forest Soil.</title>
        <authorList>
            <person name="Wang C."/>
            <person name="Mao L."/>
            <person name="Bao G."/>
            <person name="Zhu H."/>
        </authorList>
    </citation>
    <scope>NUCLEOTIDE SEQUENCE [LARGE SCALE GENOMIC DNA]</scope>
    <source>
        <strain evidence="1 2">NL03-T5-1</strain>
    </source>
</reference>
<keyword evidence="2" id="KW-1185">Reference proteome</keyword>
<dbReference type="Proteomes" id="UP001493487">
    <property type="component" value="Unassembled WGS sequence"/>
</dbReference>
<evidence type="ECO:0000313" key="2">
    <source>
        <dbReference type="Proteomes" id="UP001493487"/>
    </source>
</evidence>
<evidence type="ECO:0000313" key="1">
    <source>
        <dbReference type="EMBL" id="MEQ4486710.1"/>
    </source>
</evidence>
<dbReference type="EMBL" id="JASKHM010000024">
    <property type="protein sequence ID" value="MEQ4486710.1"/>
    <property type="molecule type" value="Genomic_DNA"/>
</dbReference>
<organism evidence="1 2">
    <name type="scientific">Cohnella silvisoli</name>
    <dbReference type="NCBI Taxonomy" id="2873699"/>
    <lineage>
        <taxon>Bacteria</taxon>
        <taxon>Bacillati</taxon>
        <taxon>Bacillota</taxon>
        <taxon>Bacilli</taxon>
        <taxon>Bacillales</taxon>
        <taxon>Paenibacillaceae</taxon>
        <taxon>Cohnella</taxon>
    </lineage>
</organism>
<proteinExistence type="predicted"/>
<protein>
    <submittedName>
        <fullName evidence="1">Uncharacterized protein</fullName>
    </submittedName>
</protein>
<sequence length="100" mass="11470">MSKRTIGKIIGRLVEKSAIIRPVPGKPGYDILLDYYEILDDTAGTLKDKDGMMKVIIPDGYEDYIRLHYDRIPRKELARRLNLDKFTLNMMLLQLGMGGL</sequence>
<dbReference type="RefSeq" id="WP_232189791.1">
    <property type="nucleotide sequence ID" value="NZ_JAIOAP010000023.1"/>
</dbReference>
<name>A0ABV1L2Y6_9BACL</name>
<accession>A0ABV1L2Y6</accession>
<comment type="caution">
    <text evidence="1">The sequence shown here is derived from an EMBL/GenBank/DDBJ whole genome shotgun (WGS) entry which is preliminary data.</text>
</comment>
<gene>
    <name evidence="1" type="ORF">QJS35_30470</name>
</gene>